<dbReference type="SMART" id="SM00382">
    <property type="entry name" value="AAA"/>
    <property type="match status" value="1"/>
</dbReference>
<dbReference type="EMBL" id="FMUN01000007">
    <property type="protein sequence ID" value="SCY57717.1"/>
    <property type="molecule type" value="Genomic_DNA"/>
</dbReference>
<keyword evidence="10 11" id="KW-0472">Membrane</keyword>
<evidence type="ECO:0000256" key="7">
    <source>
        <dbReference type="ARBA" id="ARBA00022967"/>
    </source>
</evidence>
<dbReference type="STRING" id="381306.AN478_00460"/>
<dbReference type="InterPro" id="IPR003593">
    <property type="entry name" value="AAA+_ATPase"/>
</dbReference>
<evidence type="ECO:0000256" key="4">
    <source>
        <dbReference type="ARBA" id="ARBA00022692"/>
    </source>
</evidence>
<evidence type="ECO:0000256" key="3">
    <source>
        <dbReference type="ARBA" id="ARBA00022475"/>
    </source>
</evidence>
<feature type="transmembrane region" description="Helical" evidence="11">
    <location>
        <begin position="250"/>
        <end position="272"/>
    </location>
</feature>
<keyword evidence="7" id="KW-1278">Translocase</keyword>
<dbReference type="Proteomes" id="UP000183104">
    <property type="component" value="Unassembled WGS sequence"/>
</dbReference>
<gene>
    <name evidence="14" type="ORF">SAMN05661077_2579</name>
</gene>
<dbReference type="OrthoDB" id="9806127at2"/>
<evidence type="ECO:0000256" key="9">
    <source>
        <dbReference type="ARBA" id="ARBA00023055"/>
    </source>
</evidence>
<dbReference type="Pfam" id="PF00005">
    <property type="entry name" value="ABC_tran"/>
    <property type="match status" value="1"/>
</dbReference>
<evidence type="ECO:0000259" key="13">
    <source>
        <dbReference type="PROSITE" id="PS50929"/>
    </source>
</evidence>
<dbReference type="GO" id="GO:0034040">
    <property type="term" value="F:ATPase-coupled lipid transmembrane transporter activity"/>
    <property type="evidence" value="ECO:0007669"/>
    <property type="project" value="InterPro"/>
</dbReference>
<dbReference type="PANTHER" id="PTHR43394">
    <property type="entry name" value="ATP-DEPENDENT PERMEASE MDL1, MITOCHONDRIAL"/>
    <property type="match status" value="1"/>
</dbReference>
<dbReference type="Gene3D" id="1.20.1560.10">
    <property type="entry name" value="ABC transporter type 1, transmembrane domain"/>
    <property type="match status" value="1"/>
</dbReference>
<dbReference type="SUPFAM" id="SSF90123">
    <property type="entry name" value="ABC transporter transmembrane region"/>
    <property type="match status" value="1"/>
</dbReference>
<keyword evidence="8 11" id="KW-1133">Transmembrane helix</keyword>
<keyword evidence="4 11" id="KW-0812">Transmembrane</keyword>
<dbReference type="Gene3D" id="3.40.50.300">
    <property type="entry name" value="P-loop containing nucleotide triphosphate hydrolases"/>
    <property type="match status" value="1"/>
</dbReference>
<dbReference type="GO" id="GO:0005886">
    <property type="term" value="C:plasma membrane"/>
    <property type="evidence" value="ECO:0007669"/>
    <property type="project" value="UniProtKB-SubCell"/>
</dbReference>
<sequence>MTPGSDQPVQSSVGLYGRLLAYVWPHWPRLAVSLVAMIVVAGATTGVAYLLKPVIDQIFIEEDETLLLLLPLGIIGMYLVKGVANYLETYLLSWIGQRAMRQLRDDLFARLLHMPLGFFSEHAAGTLISRLTYDVDQVERSITRGLSTLIKDTLTAVFLLGLVFYHDWQLALVSLIGLPLVIGPLARLTRKLRKSSRSSQLARASMTRVIEEGVVGNRVIKAFNGEDYEHARFHKESETHRKQNMRKAQATALSVPVMEIAAAICIALVIYYGGYRVMFGGDETTPGTFFSFLAALLMMYDPLKRLTKINPVIQQGLAAGERIFQMLDFHPEGNEGSRTLDRVRGELAFEDVWFEYEPGAPVLQGIDLEVPAGHVVALVGLSGAGKSTMVNLVPRFYRPDRGHIYLDGVDLGDLDLHFLRDQVAIVSQEVVLFNDTLAANIAYGRPDATREEVEEAARAAGVMEYVDRLEGGLDHVVGEGGARLSGGQRQRLAIARALLGDAPILILDEATSSLDPQSEKLVQRGLEQLMQDRTTLVIAHRLATIQRADAIAVMDSGRVVEQGSHAELLARGGIYAYLWETQFATPAEQSAETG</sequence>
<keyword evidence="2" id="KW-0813">Transport</keyword>
<dbReference type="FunFam" id="3.40.50.300:FF:000287">
    <property type="entry name" value="Multidrug ABC transporter ATP-binding protein"/>
    <property type="match status" value="1"/>
</dbReference>
<keyword evidence="15" id="KW-1185">Reference proteome</keyword>
<feature type="transmembrane region" description="Helical" evidence="11">
    <location>
        <begin position="66"/>
        <end position="87"/>
    </location>
</feature>
<feature type="domain" description="ABC transporter" evidence="12">
    <location>
        <begin position="347"/>
        <end position="581"/>
    </location>
</feature>
<name>A0A0P9CF52_9GAMM</name>
<dbReference type="InterPro" id="IPR003439">
    <property type="entry name" value="ABC_transporter-like_ATP-bd"/>
</dbReference>
<dbReference type="NCBIfam" id="TIGR02203">
    <property type="entry name" value="MsbA_lipidA"/>
    <property type="match status" value="1"/>
</dbReference>
<evidence type="ECO:0000313" key="14">
    <source>
        <dbReference type="EMBL" id="SCY57717.1"/>
    </source>
</evidence>
<feature type="transmembrane region" description="Helical" evidence="11">
    <location>
        <begin position="171"/>
        <end position="189"/>
    </location>
</feature>
<dbReference type="Pfam" id="PF00664">
    <property type="entry name" value="ABC_membrane"/>
    <property type="match status" value="1"/>
</dbReference>
<evidence type="ECO:0000256" key="11">
    <source>
        <dbReference type="SAM" id="Phobius"/>
    </source>
</evidence>
<keyword evidence="5" id="KW-0547">Nucleotide-binding</keyword>
<dbReference type="GO" id="GO:0015421">
    <property type="term" value="F:ABC-type oligopeptide transporter activity"/>
    <property type="evidence" value="ECO:0007669"/>
    <property type="project" value="TreeGrafter"/>
</dbReference>
<comment type="subcellular location">
    <subcellularLocation>
        <location evidence="1">Cell membrane</location>
        <topology evidence="1">Multi-pass membrane protein</topology>
    </subcellularLocation>
</comment>
<dbReference type="PROSITE" id="PS50929">
    <property type="entry name" value="ABC_TM1F"/>
    <property type="match status" value="1"/>
</dbReference>
<dbReference type="InterPro" id="IPR011917">
    <property type="entry name" value="ABC_transpr_lipidA"/>
</dbReference>
<dbReference type="RefSeq" id="WP_054964663.1">
    <property type="nucleotide sequence ID" value="NZ_FMUN01000007.1"/>
</dbReference>
<dbReference type="InterPro" id="IPR027417">
    <property type="entry name" value="P-loop_NTPase"/>
</dbReference>
<dbReference type="PROSITE" id="PS50893">
    <property type="entry name" value="ABC_TRANSPORTER_2"/>
    <property type="match status" value="1"/>
</dbReference>
<keyword evidence="3" id="KW-1003">Cell membrane</keyword>
<evidence type="ECO:0000313" key="15">
    <source>
        <dbReference type="Proteomes" id="UP000183104"/>
    </source>
</evidence>
<dbReference type="PANTHER" id="PTHR43394:SF1">
    <property type="entry name" value="ATP-BINDING CASSETTE SUB-FAMILY B MEMBER 10, MITOCHONDRIAL"/>
    <property type="match status" value="1"/>
</dbReference>
<evidence type="ECO:0000256" key="5">
    <source>
        <dbReference type="ARBA" id="ARBA00022741"/>
    </source>
</evidence>
<accession>A0A0P9CF52</accession>
<evidence type="ECO:0000256" key="1">
    <source>
        <dbReference type="ARBA" id="ARBA00004651"/>
    </source>
</evidence>
<dbReference type="GO" id="GO:0016887">
    <property type="term" value="F:ATP hydrolysis activity"/>
    <property type="evidence" value="ECO:0007669"/>
    <property type="project" value="InterPro"/>
</dbReference>
<evidence type="ECO:0000256" key="8">
    <source>
        <dbReference type="ARBA" id="ARBA00022989"/>
    </source>
</evidence>
<evidence type="ECO:0000256" key="2">
    <source>
        <dbReference type="ARBA" id="ARBA00022448"/>
    </source>
</evidence>
<keyword evidence="9" id="KW-0445">Lipid transport</keyword>
<dbReference type="InterPro" id="IPR036640">
    <property type="entry name" value="ABC1_TM_sf"/>
</dbReference>
<reference evidence="15" key="1">
    <citation type="submission" date="2016-10" db="EMBL/GenBank/DDBJ databases">
        <authorList>
            <person name="Varghese N."/>
        </authorList>
    </citation>
    <scope>NUCLEOTIDE SEQUENCE [LARGE SCALE GENOMIC DNA]</scope>
    <source>
        <strain evidence="15">HL 19</strain>
    </source>
</reference>
<dbReference type="CDD" id="cd18552">
    <property type="entry name" value="ABC_6TM_MsbA_like"/>
    <property type="match status" value="1"/>
</dbReference>
<evidence type="ECO:0000256" key="10">
    <source>
        <dbReference type="ARBA" id="ARBA00023136"/>
    </source>
</evidence>
<evidence type="ECO:0000259" key="12">
    <source>
        <dbReference type="PROSITE" id="PS50893"/>
    </source>
</evidence>
<dbReference type="SUPFAM" id="SSF52540">
    <property type="entry name" value="P-loop containing nucleoside triphosphate hydrolases"/>
    <property type="match status" value="1"/>
</dbReference>
<protein>
    <submittedName>
        <fullName evidence="14">ATP-binding cassette, subfamily B, MsbA</fullName>
    </submittedName>
</protein>
<organism evidence="14 15">
    <name type="scientific">Thiohalorhabdus denitrificans</name>
    <dbReference type="NCBI Taxonomy" id="381306"/>
    <lineage>
        <taxon>Bacteria</taxon>
        <taxon>Pseudomonadati</taxon>
        <taxon>Pseudomonadota</taxon>
        <taxon>Gammaproteobacteria</taxon>
        <taxon>Thiohalorhabdales</taxon>
        <taxon>Thiohalorhabdaceae</taxon>
        <taxon>Thiohalorhabdus</taxon>
    </lineage>
</organism>
<dbReference type="AlphaFoldDB" id="A0A0P9CF52"/>
<dbReference type="InterPro" id="IPR039421">
    <property type="entry name" value="Type_1_exporter"/>
</dbReference>
<keyword evidence="6 14" id="KW-0067">ATP-binding</keyword>
<feature type="transmembrane region" description="Helical" evidence="11">
    <location>
        <begin position="30"/>
        <end position="51"/>
    </location>
</feature>
<dbReference type="InterPro" id="IPR017871">
    <property type="entry name" value="ABC_transporter-like_CS"/>
</dbReference>
<evidence type="ECO:0000256" key="6">
    <source>
        <dbReference type="ARBA" id="ARBA00022840"/>
    </source>
</evidence>
<dbReference type="InterPro" id="IPR011527">
    <property type="entry name" value="ABC1_TM_dom"/>
</dbReference>
<dbReference type="GO" id="GO:0005524">
    <property type="term" value="F:ATP binding"/>
    <property type="evidence" value="ECO:0007669"/>
    <property type="project" value="UniProtKB-KW"/>
</dbReference>
<proteinExistence type="predicted"/>
<dbReference type="PROSITE" id="PS00211">
    <property type="entry name" value="ABC_TRANSPORTER_1"/>
    <property type="match status" value="1"/>
</dbReference>
<feature type="domain" description="ABC transmembrane type-1" evidence="13">
    <location>
        <begin position="31"/>
        <end position="315"/>
    </location>
</feature>